<dbReference type="AlphaFoldDB" id="A0AAD3DNX7"/>
<evidence type="ECO:0000313" key="2">
    <source>
        <dbReference type="EMBL" id="GFR45360.1"/>
    </source>
</evidence>
<feature type="compositionally biased region" description="Low complexity" evidence="1">
    <location>
        <begin position="63"/>
        <end position="73"/>
    </location>
</feature>
<evidence type="ECO:0000256" key="1">
    <source>
        <dbReference type="SAM" id="MobiDB-lite"/>
    </source>
</evidence>
<protein>
    <submittedName>
        <fullName evidence="2">Uncharacterized protein</fullName>
    </submittedName>
</protein>
<organism evidence="2 3">
    <name type="scientific">Astrephomene gubernaculifera</name>
    <dbReference type="NCBI Taxonomy" id="47775"/>
    <lineage>
        <taxon>Eukaryota</taxon>
        <taxon>Viridiplantae</taxon>
        <taxon>Chlorophyta</taxon>
        <taxon>core chlorophytes</taxon>
        <taxon>Chlorophyceae</taxon>
        <taxon>CS clade</taxon>
        <taxon>Chlamydomonadales</taxon>
        <taxon>Astrephomenaceae</taxon>
        <taxon>Astrephomene</taxon>
    </lineage>
</organism>
<feature type="region of interest" description="Disordered" evidence="1">
    <location>
        <begin position="153"/>
        <end position="175"/>
    </location>
</feature>
<accession>A0AAD3DNX7</accession>
<feature type="region of interest" description="Disordered" evidence="1">
    <location>
        <begin position="213"/>
        <end position="244"/>
    </location>
</feature>
<name>A0AAD3DNX7_9CHLO</name>
<comment type="caution">
    <text evidence="2">The sequence shown here is derived from an EMBL/GenBank/DDBJ whole genome shotgun (WGS) entry which is preliminary data.</text>
</comment>
<reference evidence="2 3" key="1">
    <citation type="journal article" date="2021" name="Sci. Rep.">
        <title>Genome sequencing of the multicellular alga Astrephomene provides insights into convergent evolution of germ-soma differentiation.</title>
        <authorList>
            <person name="Yamashita S."/>
            <person name="Yamamoto K."/>
            <person name="Matsuzaki R."/>
            <person name="Suzuki S."/>
            <person name="Yamaguchi H."/>
            <person name="Hirooka S."/>
            <person name="Minakuchi Y."/>
            <person name="Miyagishima S."/>
            <person name="Kawachi M."/>
            <person name="Toyoda A."/>
            <person name="Nozaki H."/>
        </authorList>
    </citation>
    <scope>NUCLEOTIDE SEQUENCE [LARGE SCALE GENOMIC DNA]</scope>
    <source>
        <strain evidence="2 3">NIES-4017</strain>
    </source>
</reference>
<feature type="compositionally biased region" description="Low complexity" evidence="1">
    <location>
        <begin position="213"/>
        <end position="227"/>
    </location>
</feature>
<keyword evidence="3" id="KW-1185">Reference proteome</keyword>
<proteinExistence type="predicted"/>
<feature type="region of interest" description="Disordered" evidence="1">
    <location>
        <begin position="488"/>
        <end position="512"/>
    </location>
</feature>
<gene>
    <name evidence="2" type="ORF">Agub_g6734</name>
</gene>
<sequence length="1195" mass="119894">MFRRLLGEIRERSSILSVTLPPQLFHDRLRHLPAMERLLSSSLVAPSLPGTASDKGANATAGNSSNCNDNSSSRQGGPYRLYFTPHQDPSTGDDAASGAEDCLLCLTGSRKHISLVAAWDRASAQDKGVKGILRREARQVKLRVHFDTTVTQEPVVPSHPHGSMQKKGKEPHRKEVQETNARLLLGCKVEVDEEDETAAAAVAVAPEASAVPERGMMDGAASSSGGTAAAGGQPGGGGGGGGECDGGGDCGKQQLEAAGAGKATSQGDALVASAADDEHKGAALVAAGAGDTNQGATAAAAVAAGGLPGADVAPASDAAGTGTRVEEALSAAAAAAAITAEAPAAHTHMLLDDNPVLLGCVDEAMQEAVSAATPVIVTTLPGQQGIGFSCHAGLAGHSRGGGAGGSAACRSMLTVVEAEGGAEGATTAGRMRMTWAIEYAAAAAAMPPRGAAGARVPAAVAADAASAGGAAALNASAAAGGAAVNAAGATAAGPEGGRGGDQEREEEEQEKEDALLLFRRRISASSDMSLVETEYPSDSSSDDSSSSDDTGVGAGRNGDSSIAAFDSYRSSLAGNLGMAAAGAEWGQHGFLPPRPSVAAGAGTLTGNLLNWCNSAVQQELTAGWCRPQGLAKWLTPKENDVPRPPAAAAAAAPAVAPAPQGSNLQPAAAVAAVCTTAAPAAEASSRQPNTCAPAVTAVADGRQLWSWRDLLPIYDIPRQQPLPPAGRNGGQTATAAPAVQHSAVAAANKTAAAAAAVGAPDAAVGSGSSAAREVAAAAAAAAHVGNAHTGSSGSGGSNRSGSVARVPQAGWSWGKVALPVLQAAVSQDLPSSCAPLCQELRVGLPQLWRDLKVLPRLPLRGCRLLLLASDPESAELQGPLQEAAEVLGLAWSRGHPDQPPEQLRSMQLLALGKSVEEGVAEMRGVILKSIAVHPIEIFSAPVLVHGLQLLAWEVRNRSAAATAGAGALSHGGMGSEAAAGAAGAATGAAAVELTLGRAMCLAAAAAATAVPRDCLPLYPHRVVVVVAAQGFMKTDPAVLDRLFGCMTAGAITWGEPWPLHMRAADIAAVLTRGSPQHRAAILRATTPGMCVPATGAASSRAVHSVAGKGAVMGAPLLSALSINAESTSQTELQVLSDANKFMCLMRPGRLVVAAYGEGQAERLGKPGRMCKNILCGTVREVVAFLELLLQDVSRC</sequence>
<feature type="region of interest" description="Disordered" evidence="1">
    <location>
        <begin position="49"/>
        <end position="95"/>
    </location>
</feature>
<feature type="compositionally biased region" description="Low complexity" evidence="1">
    <location>
        <begin position="537"/>
        <end position="549"/>
    </location>
</feature>
<feature type="compositionally biased region" description="Gly residues" evidence="1">
    <location>
        <begin position="228"/>
        <end position="244"/>
    </location>
</feature>
<dbReference type="Proteomes" id="UP001054857">
    <property type="component" value="Unassembled WGS sequence"/>
</dbReference>
<evidence type="ECO:0000313" key="3">
    <source>
        <dbReference type="Proteomes" id="UP001054857"/>
    </source>
</evidence>
<dbReference type="EMBL" id="BMAR01000009">
    <property type="protein sequence ID" value="GFR45360.1"/>
    <property type="molecule type" value="Genomic_DNA"/>
</dbReference>
<feature type="region of interest" description="Disordered" evidence="1">
    <location>
        <begin position="529"/>
        <end position="560"/>
    </location>
</feature>